<keyword evidence="2" id="KW-1185">Reference proteome</keyword>
<comment type="caution">
    <text evidence="1">The sequence shown here is derived from an EMBL/GenBank/DDBJ whole genome shotgun (WGS) entry which is preliminary data.</text>
</comment>
<organism evidence="1 2">
    <name type="scientific">Saguinus oedipus</name>
    <name type="common">Cotton-top tamarin</name>
    <name type="synonym">Oedipomidas oedipus</name>
    <dbReference type="NCBI Taxonomy" id="9490"/>
    <lineage>
        <taxon>Eukaryota</taxon>
        <taxon>Metazoa</taxon>
        <taxon>Chordata</taxon>
        <taxon>Craniata</taxon>
        <taxon>Vertebrata</taxon>
        <taxon>Euteleostomi</taxon>
        <taxon>Mammalia</taxon>
        <taxon>Eutheria</taxon>
        <taxon>Euarchontoglires</taxon>
        <taxon>Primates</taxon>
        <taxon>Haplorrhini</taxon>
        <taxon>Platyrrhini</taxon>
        <taxon>Cebidae</taxon>
        <taxon>Callitrichinae</taxon>
        <taxon>Saguinus</taxon>
    </lineage>
</organism>
<sequence>MLKKVILSRLSYQEKLVFQDQVPMYESQGLRKAGTFPFSPSIMASASQVTEPLGSQLWHIPFQIAIDLISTSAPWARHASKKLQSNPGPSSFGMRSLQTLTAGTRNVILGNGARLLGTPSRGHPTTIHKPEKKDLQSLQNDAGLSNALSHWALLVGQ</sequence>
<proteinExistence type="predicted"/>
<dbReference type="Proteomes" id="UP001266305">
    <property type="component" value="Unassembled WGS sequence"/>
</dbReference>
<reference evidence="1 2" key="1">
    <citation type="submission" date="2023-05" db="EMBL/GenBank/DDBJ databases">
        <title>B98-5 Cell Line De Novo Hybrid Assembly: An Optical Mapping Approach.</title>
        <authorList>
            <person name="Kananen K."/>
            <person name="Auerbach J.A."/>
            <person name="Kautto E."/>
            <person name="Blachly J.S."/>
        </authorList>
    </citation>
    <scope>NUCLEOTIDE SEQUENCE [LARGE SCALE GENOMIC DNA]</scope>
    <source>
        <strain evidence="1">B95-8</strain>
        <tissue evidence="1">Cell line</tissue>
    </source>
</reference>
<protein>
    <submittedName>
        <fullName evidence="1">Uncharacterized protein</fullName>
    </submittedName>
</protein>
<gene>
    <name evidence="1" type="ORF">P7K49_006129</name>
</gene>
<name>A0ABQ9W1I2_SAGOE</name>
<evidence type="ECO:0000313" key="1">
    <source>
        <dbReference type="EMBL" id="KAK2115503.1"/>
    </source>
</evidence>
<accession>A0ABQ9W1I2</accession>
<evidence type="ECO:0000313" key="2">
    <source>
        <dbReference type="Proteomes" id="UP001266305"/>
    </source>
</evidence>
<dbReference type="EMBL" id="JASSZA010000003">
    <property type="protein sequence ID" value="KAK2115503.1"/>
    <property type="molecule type" value="Genomic_DNA"/>
</dbReference>